<name>A0A328DPM4_9ASTE</name>
<dbReference type="AlphaFoldDB" id="A0A328DPM4"/>
<accession>A0A328DPM4</accession>
<evidence type="ECO:0000256" key="4">
    <source>
        <dbReference type="ARBA" id="ARBA00022525"/>
    </source>
</evidence>
<comment type="similarity">
    <text evidence="2 6">Belongs to the plant self-incompatibility (S1) protein family.</text>
</comment>
<evidence type="ECO:0000256" key="6">
    <source>
        <dbReference type="RuleBase" id="RU367044"/>
    </source>
</evidence>
<dbReference type="InterPro" id="IPR010264">
    <property type="entry name" value="Self-incomp_S1"/>
</dbReference>
<evidence type="ECO:0000256" key="5">
    <source>
        <dbReference type="ARBA" id="ARBA00022729"/>
    </source>
</evidence>
<keyword evidence="4 6" id="KW-0964">Secreted</keyword>
<dbReference type="Pfam" id="PF05938">
    <property type="entry name" value="Self-incomp_S1"/>
    <property type="match status" value="1"/>
</dbReference>
<dbReference type="GO" id="GO:0005576">
    <property type="term" value="C:extracellular region"/>
    <property type="evidence" value="ECO:0007669"/>
    <property type="project" value="UniProtKB-SubCell"/>
</dbReference>
<evidence type="ECO:0000256" key="3">
    <source>
        <dbReference type="ARBA" id="ARBA00022471"/>
    </source>
</evidence>
<feature type="signal peptide" evidence="6">
    <location>
        <begin position="1"/>
        <end position="30"/>
    </location>
</feature>
<gene>
    <name evidence="7" type="ORF">DM860_011302</name>
</gene>
<protein>
    <recommendedName>
        <fullName evidence="6">S-protein homolog</fullName>
    </recommendedName>
</protein>
<evidence type="ECO:0000256" key="2">
    <source>
        <dbReference type="ARBA" id="ARBA00005581"/>
    </source>
</evidence>
<evidence type="ECO:0000313" key="7">
    <source>
        <dbReference type="EMBL" id="RAL47564.1"/>
    </source>
</evidence>
<sequence>MKTLGHNSLMILIIILVVFSSSSFSPRCEALFQWSTGVEVHVMNALLSSSPILVRCQSKNDDLGYHTLAVYDEFRWNFKSHVFSRTLFFCHFYLDAEQKESVFDTYTEDLALDHCGNYPDKNHYRCYWLAREDGFYLGPDLNHTSAFVKLNEWQKRV</sequence>
<dbReference type="GO" id="GO:0060320">
    <property type="term" value="P:rejection of self pollen"/>
    <property type="evidence" value="ECO:0007669"/>
    <property type="project" value="UniProtKB-KW"/>
</dbReference>
<evidence type="ECO:0000313" key="8">
    <source>
        <dbReference type="Proteomes" id="UP000249390"/>
    </source>
</evidence>
<dbReference type="PANTHER" id="PTHR31232:SF172">
    <property type="entry name" value="S-PROTEIN HOMOLOG"/>
    <property type="match status" value="1"/>
</dbReference>
<dbReference type="Proteomes" id="UP000249390">
    <property type="component" value="Unassembled WGS sequence"/>
</dbReference>
<keyword evidence="3 6" id="KW-0713">Self-incompatibility</keyword>
<proteinExistence type="inferred from homology"/>
<dbReference type="PANTHER" id="PTHR31232">
    <property type="match status" value="1"/>
</dbReference>
<keyword evidence="5 6" id="KW-0732">Signal</keyword>
<keyword evidence="8" id="KW-1185">Reference proteome</keyword>
<reference evidence="7 8" key="1">
    <citation type="submission" date="2018-06" db="EMBL/GenBank/DDBJ databases">
        <title>The Genome of Cuscuta australis (Dodder) Provides Insight into the Evolution of Plant Parasitism.</title>
        <authorList>
            <person name="Liu H."/>
        </authorList>
    </citation>
    <scope>NUCLEOTIDE SEQUENCE [LARGE SCALE GENOMIC DNA]</scope>
    <source>
        <strain evidence="8">cv. Yunnan</strain>
        <tissue evidence="7">Vines</tissue>
    </source>
</reference>
<feature type="chain" id="PRO_5025091434" description="S-protein homolog" evidence="6">
    <location>
        <begin position="31"/>
        <end position="157"/>
    </location>
</feature>
<organism evidence="7 8">
    <name type="scientific">Cuscuta australis</name>
    <dbReference type="NCBI Taxonomy" id="267555"/>
    <lineage>
        <taxon>Eukaryota</taxon>
        <taxon>Viridiplantae</taxon>
        <taxon>Streptophyta</taxon>
        <taxon>Embryophyta</taxon>
        <taxon>Tracheophyta</taxon>
        <taxon>Spermatophyta</taxon>
        <taxon>Magnoliopsida</taxon>
        <taxon>eudicotyledons</taxon>
        <taxon>Gunneridae</taxon>
        <taxon>Pentapetalae</taxon>
        <taxon>asterids</taxon>
        <taxon>lamiids</taxon>
        <taxon>Solanales</taxon>
        <taxon>Convolvulaceae</taxon>
        <taxon>Cuscuteae</taxon>
        <taxon>Cuscuta</taxon>
        <taxon>Cuscuta subgen. Grammica</taxon>
        <taxon>Cuscuta sect. Cleistogrammica</taxon>
    </lineage>
</organism>
<comment type="caution">
    <text evidence="7">The sequence shown here is derived from an EMBL/GenBank/DDBJ whole genome shotgun (WGS) entry which is preliminary data.</text>
</comment>
<comment type="subcellular location">
    <subcellularLocation>
        <location evidence="1 6">Secreted</location>
    </subcellularLocation>
</comment>
<dbReference type="EMBL" id="NQVE01000114">
    <property type="protein sequence ID" value="RAL47564.1"/>
    <property type="molecule type" value="Genomic_DNA"/>
</dbReference>
<evidence type="ECO:0000256" key="1">
    <source>
        <dbReference type="ARBA" id="ARBA00004613"/>
    </source>
</evidence>